<dbReference type="EMBL" id="JANQDF010000028">
    <property type="protein sequence ID" value="MDH6104794.1"/>
    <property type="molecule type" value="Genomic_DNA"/>
</dbReference>
<gene>
    <name evidence="1" type="ORF">NWP22_02710</name>
</gene>
<dbReference type="Proteomes" id="UP001159386">
    <property type="component" value="Unassembled WGS sequence"/>
</dbReference>
<sequence length="40" mass="4655">MYIIYAWQRISITLINGISYTILPRLTYGVHTSYAITGKY</sequence>
<protein>
    <submittedName>
        <fullName evidence="1">Uncharacterized protein</fullName>
    </submittedName>
</protein>
<reference evidence="1 2" key="1">
    <citation type="journal article" date="2023" name="J. Phycol.">
        <title>Chrysosporum ovalisporum is synonymous with the true-branching cyanobacterium Umezakia natans (Nostocales/Aphanizomenonaceae).</title>
        <authorList>
            <person name="McGregor G.B."/>
            <person name="Sendall B.C."/>
            <person name="Niiyama Y."/>
            <person name="Tuji A."/>
            <person name="Willis A."/>
        </authorList>
    </citation>
    <scope>NUCLEOTIDE SEQUENCE [LARGE SCALE GENOMIC DNA]</scope>
    <source>
        <strain evidence="1 2">CS-531</strain>
    </source>
</reference>
<accession>A0ABT6KAE4</accession>
<organism evidence="1 2">
    <name type="scientific">Anabaenopsis tanganyikae CS-531</name>
    <dbReference type="NCBI Taxonomy" id="2785304"/>
    <lineage>
        <taxon>Bacteria</taxon>
        <taxon>Bacillati</taxon>
        <taxon>Cyanobacteriota</taxon>
        <taxon>Cyanophyceae</taxon>
        <taxon>Nostocales</taxon>
        <taxon>Nodulariaceae</taxon>
        <taxon>Anabaenopsis</taxon>
        <taxon>Anabaenopsis tanganyikae</taxon>
    </lineage>
</organism>
<evidence type="ECO:0000313" key="2">
    <source>
        <dbReference type="Proteomes" id="UP001159386"/>
    </source>
</evidence>
<name>A0ABT6KAE4_9CYAN</name>
<evidence type="ECO:0000313" key="1">
    <source>
        <dbReference type="EMBL" id="MDH6104794.1"/>
    </source>
</evidence>
<keyword evidence="2" id="KW-1185">Reference proteome</keyword>
<proteinExistence type="predicted"/>
<dbReference type="RefSeq" id="WP_280801480.1">
    <property type="nucleotide sequence ID" value="NZ_JANQDF010000028.1"/>
</dbReference>
<comment type="caution">
    <text evidence="1">The sequence shown here is derived from an EMBL/GenBank/DDBJ whole genome shotgun (WGS) entry which is preliminary data.</text>
</comment>